<dbReference type="AlphaFoldDB" id="A0A381NSM8"/>
<sequence>MTELERIALHDLWWTSGWDLGLGWEISEAQPYRGLSTNFVDVDNDSGLAGAIERRDELRRLNPHLKVLVSLFYREGPYVSDEEDHRWWELGHFPPDSPFWIRDEAGMPVPGFGEDADGDGVIEAGEALSSLVDFRMPEVIELVAQRALAVQRTGVADGIMLDWWNEHGLTATSYLDWSTFYMTAEEELESRLALIRRIRELVGDDFLILVNTNERTAPLSAPYANGTFMELYKPDWSAGYTREAIIGIEETLAWATEAFREPRINCLEGWRVVTDYGNAAAQVDERNSEENLRWMRLFTTMALTHSDEMVVFGDDNAEPTVDHLHNWYDFWDADLGQPVGPKGTTHQGVDGLFIREFTNGYAVYNRSGTDQEIHLPDPHMSVSSGQVGEAHRIADMDGEILLR</sequence>
<proteinExistence type="predicted"/>
<gene>
    <name evidence="1" type="ORF">METZ01_LOCUS10469</name>
</gene>
<dbReference type="EMBL" id="UINC01000568">
    <property type="protein sequence ID" value="SUZ57615.1"/>
    <property type="molecule type" value="Genomic_DNA"/>
</dbReference>
<organism evidence="1">
    <name type="scientific">marine metagenome</name>
    <dbReference type="NCBI Taxonomy" id="408172"/>
    <lineage>
        <taxon>unclassified sequences</taxon>
        <taxon>metagenomes</taxon>
        <taxon>ecological metagenomes</taxon>
    </lineage>
</organism>
<protein>
    <submittedName>
        <fullName evidence="1">Uncharacterized protein</fullName>
    </submittedName>
</protein>
<reference evidence="1" key="1">
    <citation type="submission" date="2018-05" db="EMBL/GenBank/DDBJ databases">
        <authorList>
            <person name="Lanie J.A."/>
            <person name="Ng W.-L."/>
            <person name="Kazmierczak K.M."/>
            <person name="Andrzejewski T.M."/>
            <person name="Davidsen T.M."/>
            <person name="Wayne K.J."/>
            <person name="Tettelin H."/>
            <person name="Glass J.I."/>
            <person name="Rusch D."/>
            <person name="Podicherti R."/>
            <person name="Tsui H.-C.T."/>
            <person name="Winkler M.E."/>
        </authorList>
    </citation>
    <scope>NUCLEOTIDE SEQUENCE</scope>
</reference>
<evidence type="ECO:0000313" key="1">
    <source>
        <dbReference type="EMBL" id="SUZ57615.1"/>
    </source>
</evidence>
<accession>A0A381NSM8</accession>
<name>A0A381NSM8_9ZZZZ</name>